<dbReference type="SUPFAM" id="SSF47175">
    <property type="entry name" value="Cytochromes"/>
    <property type="match status" value="1"/>
</dbReference>
<dbReference type="EMBL" id="JACHXP010000006">
    <property type="protein sequence ID" value="MBB3190347.1"/>
    <property type="molecule type" value="Genomic_DNA"/>
</dbReference>
<dbReference type="InterPro" id="IPR010980">
    <property type="entry name" value="Cyt_c/b562"/>
</dbReference>
<reference evidence="1 2" key="1">
    <citation type="submission" date="2020-08" db="EMBL/GenBank/DDBJ databases">
        <title>Genomic Encyclopedia of Type Strains, Phase III (KMG-III): the genomes of soil and plant-associated and newly described type strains.</title>
        <authorList>
            <person name="Whitman W."/>
        </authorList>
    </citation>
    <scope>NUCLEOTIDE SEQUENCE [LARGE SCALE GENOMIC DNA]</scope>
    <source>
        <strain evidence="1 2">CECT 7282</strain>
    </source>
</reference>
<sequence>MNKRTGTSRNTMMATLWRNRGRRSRAIAFAVMLGSLAAAGDVIAVEPVGPQLTEKLRGLLVKEMTEVEAAMQETYSAIIQGKHDEVAQKGQAIHDSFILEQSLTEQDRQDLKAAVPVEFLQMDKRFHQLSASLAEAGRQQNTQEQVKVFNRMTESCVACHSRYVTDRFKGLQE</sequence>
<organism evidence="1 2">
    <name type="scientific">Halomonas cerina</name>
    <dbReference type="NCBI Taxonomy" id="447424"/>
    <lineage>
        <taxon>Bacteria</taxon>
        <taxon>Pseudomonadati</taxon>
        <taxon>Pseudomonadota</taxon>
        <taxon>Gammaproteobacteria</taxon>
        <taxon>Oceanospirillales</taxon>
        <taxon>Halomonadaceae</taxon>
        <taxon>Halomonas</taxon>
    </lineage>
</organism>
<name>A0A839VCC4_9GAMM</name>
<dbReference type="AlphaFoldDB" id="A0A839VCC4"/>
<dbReference type="GO" id="GO:0009055">
    <property type="term" value="F:electron transfer activity"/>
    <property type="evidence" value="ECO:0007669"/>
    <property type="project" value="InterPro"/>
</dbReference>
<dbReference type="Gene3D" id="1.20.120.10">
    <property type="entry name" value="Cytochrome c/b562"/>
    <property type="match status" value="1"/>
</dbReference>
<dbReference type="GO" id="GO:0022900">
    <property type="term" value="P:electron transport chain"/>
    <property type="evidence" value="ECO:0007669"/>
    <property type="project" value="InterPro"/>
</dbReference>
<dbReference type="GO" id="GO:0020037">
    <property type="term" value="F:heme binding"/>
    <property type="evidence" value="ECO:0007669"/>
    <property type="project" value="InterPro"/>
</dbReference>
<accession>A0A839VCC4</accession>
<dbReference type="Proteomes" id="UP000547614">
    <property type="component" value="Unassembled WGS sequence"/>
</dbReference>
<evidence type="ECO:0000313" key="1">
    <source>
        <dbReference type="EMBL" id="MBB3190347.1"/>
    </source>
</evidence>
<proteinExistence type="predicted"/>
<gene>
    <name evidence="1" type="ORF">FHR94_001580</name>
</gene>
<evidence type="ECO:0000313" key="2">
    <source>
        <dbReference type="Proteomes" id="UP000547614"/>
    </source>
</evidence>
<dbReference type="GO" id="GO:0005506">
    <property type="term" value="F:iron ion binding"/>
    <property type="evidence" value="ECO:0007669"/>
    <property type="project" value="InterPro"/>
</dbReference>
<protein>
    <submittedName>
        <fullName evidence="1">Cytochrome c553</fullName>
    </submittedName>
</protein>
<comment type="caution">
    <text evidence="1">The sequence shown here is derived from an EMBL/GenBank/DDBJ whole genome shotgun (WGS) entry which is preliminary data.</text>
</comment>
<keyword evidence="2" id="KW-1185">Reference proteome</keyword>